<keyword evidence="2" id="KW-0238">DNA-binding</keyword>
<evidence type="ECO:0000256" key="3">
    <source>
        <dbReference type="ARBA" id="ARBA00023163"/>
    </source>
</evidence>
<dbReference type="GO" id="GO:0005829">
    <property type="term" value="C:cytosol"/>
    <property type="evidence" value="ECO:0007669"/>
    <property type="project" value="TreeGrafter"/>
</dbReference>
<dbReference type="Gene3D" id="1.10.10.10">
    <property type="entry name" value="Winged helix-like DNA-binding domain superfamily/Winged helix DNA-binding domain"/>
    <property type="match status" value="1"/>
</dbReference>
<comment type="caution">
    <text evidence="6">The sequence shown here is derived from an EMBL/GenBank/DDBJ whole genome shotgun (WGS) entry which is preliminary data.</text>
</comment>
<dbReference type="PANTHER" id="PTHR24567">
    <property type="entry name" value="CRP FAMILY TRANSCRIPTIONAL REGULATORY PROTEIN"/>
    <property type="match status" value="1"/>
</dbReference>
<dbReference type="InterPro" id="IPR018488">
    <property type="entry name" value="cNMP-bd_CS"/>
</dbReference>
<dbReference type="PROSITE" id="PS50042">
    <property type="entry name" value="CNMP_BINDING_3"/>
    <property type="match status" value="1"/>
</dbReference>
<dbReference type="SUPFAM" id="SSF46785">
    <property type="entry name" value="Winged helix' DNA-binding domain"/>
    <property type="match status" value="1"/>
</dbReference>
<keyword evidence="3" id="KW-0804">Transcription</keyword>
<dbReference type="PROSITE" id="PS00889">
    <property type="entry name" value="CNMP_BINDING_2"/>
    <property type="match status" value="1"/>
</dbReference>
<dbReference type="InterPro" id="IPR036390">
    <property type="entry name" value="WH_DNA-bd_sf"/>
</dbReference>
<reference evidence="6 7" key="1">
    <citation type="submission" date="2018-03" db="EMBL/GenBank/DDBJ databases">
        <title>Genomic Encyclopedia of Archaeal and Bacterial Type Strains, Phase II (KMG-II): from individual species to whole genera.</title>
        <authorList>
            <person name="Goeker M."/>
        </authorList>
    </citation>
    <scope>NUCLEOTIDE SEQUENCE [LARGE SCALE GENOMIC DNA]</scope>
    <source>
        <strain evidence="6 7">DSM 44720</strain>
    </source>
</reference>
<evidence type="ECO:0000313" key="6">
    <source>
        <dbReference type="EMBL" id="PRY36096.1"/>
    </source>
</evidence>
<dbReference type="CDD" id="cd00038">
    <property type="entry name" value="CAP_ED"/>
    <property type="match status" value="1"/>
</dbReference>
<dbReference type="SMART" id="SM00100">
    <property type="entry name" value="cNMP"/>
    <property type="match status" value="1"/>
</dbReference>
<accession>A0A2T0SRR3</accession>
<dbReference type="GO" id="GO:0003700">
    <property type="term" value="F:DNA-binding transcription factor activity"/>
    <property type="evidence" value="ECO:0007669"/>
    <property type="project" value="TreeGrafter"/>
</dbReference>
<keyword evidence="1" id="KW-0805">Transcription regulation</keyword>
<gene>
    <name evidence="6" type="ORF">CLV43_11218</name>
</gene>
<evidence type="ECO:0000256" key="1">
    <source>
        <dbReference type="ARBA" id="ARBA00023015"/>
    </source>
</evidence>
<dbReference type="GO" id="GO:0003677">
    <property type="term" value="F:DNA binding"/>
    <property type="evidence" value="ECO:0007669"/>
    <property type="project" value="UniProtKB-KW"/>
</dbReference>
<dbReference type="Pfam" id="PF13545">
    <property type="entry name" value="HTH_Crp_2"/>
    <property type="match status" value="1"/>
</dbReference>
<dbReference type="Pfam" id="PF00027">
    <property type="entry name" value="cNMP_binding"/>
    <property type="match status" value="1"/>
</dbReference>
<dbReference type="EMBL" id="PVTF01000012">
    <property type="protein sequence ID" value="PRY36096.1"/>
    <property type="molecule type" value="Genomic_DNA"/>
</dbReference>
<organism evidence="6 7">
    <name type="scientific">Umezawaea tangerina</name>
    <dbReference type="NCBI Taxonomy" id="84725"/>
    <lineage>
        <taxon>Bacteria</taxon>
        <taxon>Bacillati</taxon>
        <taxon>Actinomycetota</taxon>
        <taxon>Actinomycetes</taxon>
        <taxon>Pseudonocardiales</taxon>
        <taxon>Pseudonocardiaceae</taxon>
        <taxon>Umezawaea</taxon>
    </lineage>
</organism>
<name>A0A2T0SRR3_9PSEU</name>
<dbReference type="Gene3D" id="2.60.120.10">
    <property type="entry name" value="Jelly Rolls"/>
    <property type="match status" value="1"/>
</dbReference>
<dbReference type="InterPro" id="IPR012318">
    <property type="entry name" value="HTH_CRP"/>
</dbReference>
<evidence type="ECO:0000256" key="2">
    <source>
        <dbReference type="ARBA" id="ARBA00023125"/>
    </source>
</evidence>
<keyword evidence="7" id="KW-1185">Reference proteome</keyword>
<dbReference type="SUPFAM" id="SSF51206">
    <property type="entry name" value="cAMP-binding domain-like"/>
    <property type="match status" value="1"/>
</dbReference>
<dbReference type="InterPro" id="IPR050397">
    <property type="entry name" value="Env_Response_Regulators"/>
</dbReference>
<dbReference type="InterPro" id="IPR014710">
    <property type="entry name" value="RmlC-like_jellyroll"/>
</dbReference>
<evidence type="ECO:0000259" key="4">
    <source>
        <dbReference type="PROSITE" id="PS50042"/>
    </source>
</evidence>
<dbReference type="PANTHER" id="PTHR24567:SF68">
    <property type="entry name" value="DNA-BINDING TRANSCRIPTIONAL DUAL REGULATOR CRP"/>
    <property type="match status" value="1"/>
</dbReference>
<evidence type="ECO:0000313" key="7">
    <source>
        <dbReference type="Proteomes" id="UP000239494"/>
    </source>
</evidence>
<evidence type="ECO:0000259" key="5">
    <source>
        <dbReference type="PROSITE" id="PS51063"/>
    </source>
</evidence>
<dbReference type="Proteomes" id="UP000239494">
    <property type="component" value="Unassembled WGS sequence"/>
</dbReference>
<dbReference type="RefSeq" id="WP_170156141.1">
    <property type="nucleotide sequence ID" value="NZ_PVTF01000012.1"/>
</dbReference>
<dbReference type="InterPro" id="IPR000595">
    <property type="entry name" value="cNMP-bd_dom"/>
</dbReference>
<dbReference type="InterPro" id="IPR018490">
    <property type="entry name" value="cNMP-bd_dom_sf"/>
</dbReference>
<dbReference type="PROSITE" id="PS51063">
    <property type="entry name" value="HTH_CRP_2"/>
    <property type="match status" value="1"/>
</dbReference>
<feature type="domain" description="Cyclic nucleotide-binding" evidence="4">
    <location>
        <begin position="1"/>
        <end position="112"/>
    </location>
</feature>
<dbReference type="InterPro" id="IPR036388">
    <property type="entry name" value="WH-like_DNA-bd_sf"/>
</dbReference>
<dbReference type="AlphaFoldDB" id="A0A2T0SRR3"/>
<protein>
    <submittedName>
        <fullName evidence="6">CRP-like cAMP-binding protein</fullName>
    </submittedName>
</protein>
<proteinExistence type="predicted"/>
<sequence>MTDQLVEAARDALRAAGRPRPFAAGARLITAGSVSDEVLLVEGGAIKIVLADPDGAETLAGVYGPGALVGESGVMRGRPRSAHVVALTAGRAVHVAGSTFRRLVDENAAVRHLVDRTADDRRQVADDRQLRQTHDVLTRVGTVLLSWARTVGVPTASGVLVHGLSQRDIAQAVVASEKSVEAALGALRAAGVLTTSRLAIRITGPDELARLVSTPRHRRSP</sequence>
<feature type="domain" description="HTH crp-type" evidence="5">
    <location>
        <begin position="134"/>
        <end position="206"/>
    </location>
</feature>